<reference evidence="1 2" key="1">
    <citation type="submission" date="2019-08" db="EMBL/GenBank/DDBJ databases">
        <title>100 year-old enigma solved: identification of Planctomyces bekefii, the type genus and species of the phylum Planctomycetes.</title>
        <authorList>
            <person name="Svetlana D.N."/>
            <person name="Overmann J."/>
        </authorList>
    </citation>
    <scope>NUCLEOTIDE SEQUENCE [LARGE SCALE GENOMIC DNA]</scope>
    <source>
        <strain evidence="1">Phe10_nw2017</strain>
    </source>
</reference>
<name>A0A5C6M0T9_9PLAN</name>
<proteinExistence type="predicted"/>
<dbReference type="EMBL" id="SRHE01000932">
    <property type="protein sequence ID" value="TWW07937.1"/>
    <property type="molecule type" value="Genomic_DNA"/>
</dbReference>
<feature type="non-terminal residue" evidence="1">
    <location>
        <position position="78"/>
    </location>
</feature>
<keyword evidence="2" id="KW-1185">Reference proteome</keyword>
<evidence type="ECO:0000313" key="1">
    <source>
        <dbReference type="EMBL" id="TWW07937.1"/>
    </source>
</evidence>
<reference evidence="1 2" key="2">
    <citation type="submission" date="2019-08" db="EMBL/GenBank/DDBJ databases">
        <authorList>
            <person name="Henke P."/>
        </authorList>
    </citation>
    <scope>NUCLEOTIDE SEQUENCE [LARGE SCALE GENOMIC DNA]</scope>
    <source>
        <strain evidence="1">Phe10_nw2017</strain>
    </source>
</reference>
<accession>A0A5C6M0T9</accession>
<gene>
    <name evidence="1" type="ORF">E3A20_29350</name>
</gene>
<evidence type="ECO:0000313" key="2">
    <source>
        <dbReference type="Proteomes" id="UP000321083"/>
    </source>
</evidence>
<protein>
    <submittedName>
        <fullName evidence="1">Uncharacterized protein</fullName>
    </submittedName>
</protein>
<organism evidence="1 2">
    <name type="scientific">Planctomyces bekefii</name>
    <dbReference type="NCBI Taxonomy" id="1653850"/>
    <lineage>
        <taxon>Bacteria</taxon>
        <taxon>Pseudomonadati</taxon>
        <taxon>Planctomycetota</taxon>
        <taxon>Planctomycetia</taxon>
        <taxon>Planctomycetales</taxon>
        <taxon>Planctomycetaceae</taxon>
        <taxon>Planctomyces</taxon>
    </lineage>
</organism>
<dbReference type="AlphaFoldDB" id="A0A5C6M0T9"/>
<comment type="caution">
    <text evidence="1">The sequence shown here is derived from an EMBL/GenBank/DDBJ whole genome shotgun (WGS) entry which is preliminary data.</text>
</comment>
<dbReference type="Proteomes" id="UP000321083">
    <property type="component" value="Unassembled WGS sequence"/>
</dbReference>
<sequence length="78" mass="8598">MMSMGCRWNLRLVAVLLLAGVLSGGGWMEAGRVWAGEQPADAANFHRDRLVAWCIVPFDAKQRGPAERADMVRRLGMA</sequence>